<evidence type="ECO:0000256" key="2">
    <source>
        <dbReference type="SAM" id="Phobius"/>
    </source>
</evidence>
<evidence type="ECO:0000259" key="3">
    <source>
        <dbReference type="Pfam" id="PF15675"/>
    </source>
</evidence>
<keyword evidence="5" id="KW-1185">Reference proteome</keyword>
<dbReference type="Proteomes" id="UP000386466">
    <property type="component" value="Unassembled WGS sequence"/>
</dbReference>
<proteinExistence type="predicted"/>
<dbReference type="PANTHER" id="PTHR35349">
    <property type="entry name" value="DYNACTIN-ASSOCIATED PROTEIN"/>
    <property type="match status" value="1"/>
</dbReference>
<keyword evidence="2" id="KW-0472">Membrane</keyword>
<feature type="transmembrane region" description="Helical" evidence="2">
    <location>
        <begin position="88"/>
        <end position="110"/>
    </location>
</feature>
<feature type="compositionally biased region" description="Polar residues" evidence="1">
    <location>
        <begin position="117"/>
        <end position="126"/>
    </location>
</feature>
<name>A0A485NVM0_LYNPA</name>
<organism evidence="4 5">
    <name type="scientific">Lynx pardinus</name>
    <name type="common">Iberian lynx</name>
    <name type="synonym">Felis pardina</name>
    <dbReference type="NCBI Taxonomy" id="191816"/>
    <lineage>
        <taxon>Eukaryota</taxon>
        <taxon>Metazoa</taxon>
        <taxon>Chordata</taxon>
        <taxon>Craniata</taxon>
        <taxon>Vertebrata</taxon>
        <taxon>Euteleostomi</taxon>
        <taxon>Mammalia</taxon>
        <taxon>Eutheria</taxon>
        <taxon>Laurasiatheria</taxon>
        <taxon>Carnivora</taxon>
        <taxon>Feliformia</taxon>
        <taxon>Felidae</taxon>
        <taxon>Felinae</taxon>
        <taxon>Lynx</taxon>
    </lineage>
</organism>
<dbReference type="InterPro" id="IPR031379">
    <property type="entry name" value="CLLAC"/>
</dbReference>
<evidence type="ECO:0000256" key="1">
    <source>
        <dbReference type="SAM" id="MobiDB-lite"/>
    </source>
</evidence>
<accession>A0A485NVM0</accession>
<dbReference type="EMBL" id="CAAGRJ010022883">
    <property type="protein sequence ID" value="VFV36527.1"/>
    <property type="molecule type" value="Genomic_DNA"/>
</dbReference>
<protein>
    <recommendedName>
        <fullName evidence="3">CLLAC-motif containing domain-containing protein</fullName>
    </recommendedName>
</protein>
<evidence type="ECO:0000313" key="5">
    <source>
        <dbReference type="Proteomes" id="UP000386466"/>
    </source>
</evidence>
<dbReference type="InterPro" id="IPR053297">
    <property type="entry name" value="Dynactin-associated"/>
</dbReference>
<feature type="compositionally biased region" description="Low complexity" evidence="1">
    <location>
        <begin position="148"/>
        <end position="258"/>
    </location>
</feature>
<keyword evidence="2" id="KW-1133">Transmembrane helix</keyword>
<keyword evidence="2" id="KW-0812">Transmembrane</keyword>
<dbReference type="Pfam" id="PF15675">
    <property type="entry name" value="CLLAC"/>
    <property type="match status" value="1"/>
</dbReference>
<sequence>MDRKRGKYVVNIEHSENQLPITCSDDQQAHSSACWHPPSSGTTGHVSSNLTGVYVSPVALAHSRNPHTELSSTEAKGNWCNDLSLWKVFLACLLACVITTATGVLIICLVNNRENDSSPITNQLPANNEEPILSIPGMTSTTSQPAGATTSTEPVTKTTSTESTATATSIEPTATTAITIASTEPKTSTAITITSTEPTTSTATAITSTEPTTTAAIAIASTEPTTSTAITNTSNEPTTSTATAITSTEPTTTKASRQ</sequence>
<dbReference type="GO" id="GO:0005886">
    <property type="term" value="C:plasma membrane"/>
    <property type="evidence" value="ECO:0007669"/>
    <property type="project" value="TreeGrafter"/>
</dbReference>
<feature type="compositionally biased region" description="Polar residues" evidence="1">
    <location>
        <begin position="137"/>
        <end position="147"/>
    </location>
</feature>
<reference evidence="4 5" key="1">
    <citation type="submission" date="2019-01" db="EMBL/GenBank/DDBJ databases">
        <authorList>
            <person name="Alioto T."/>
            <person name="Alioto T."/>
        </authorList>
    </citation>
    <scope>NUCLEOTIDE SEQUENCE [LARGE SCALE GENOMIC DNA]</scope>
</reference>
<feature type="region of interest" description="Disordered" evidence="1">
    <location>
        <begin position="117"/>
        <end position="258"/>
    </location>
</feature>
<dbReference type="PANTHER" id="PTHR35349:SF7">
    <property type="entry name" value="DYNACTIN-ASSOCIATED PROTEIN"/>
    <property type="match status" value="1"/>
</dbReference>
<dbReference type="AlphaFoldDB" id="A0A485NVM0"/>
<evidence type="ECO:0000313" key="4">
    <source>
        <dbReference type="EMBL" id="VFV36527.1"/>
    </source>
</evidence>
<gene>
    <name evidence="4" type="ORF">LYPA_23C000733</name>
</gene>
<feature type="domain" description="CLLAC-motif containing" evidence="3">
    <location>
        <begin position="83"/>
        <end position="111"/>
    </location>
</feature>
<dbReference type="GO" id="GO:0005794">
    <property type="term" value="C:Golgi apparatus"/>
    <property type="evidence" value="ECO:0007669"/>
    <property type="project" value="TreeGrafter"/>
</dbReference>